<proteinExistence type="predicted"/>
<dbReference type="AlphaFoldDB" id="A0A1L9UHV5"/>
<evidence type="ECO:0000313" key="2">
    <source>
        <dbReference type="EMBL" id="OJJ71253.1"/>
    </source>
</evidence>
<dbReference type="EMBL" id="KV878685">
    <property type="protein sequence ID" value="OJJ71253.1"/>
    <property type="molecule type" value="Genomic_DNA"/>
</dbReference>
<sequence>MDDSGSIPCMLLREEMQTVRSRSLNTLSTSPNLIIQTTPRICPGSEDATEADQGTVGSSRVSREESAHPRYCGPLNNHQGTTSPPGRNLKKEDSNI</sequence>
<evidence type="ECO:0000256" key="1">
    <source>
        <dbReference type="SAM" id="MobiDB-lite"/>
    </source>
</evidence>
<gene>
    <name evidence="2" type="ORF">ASPBRDRAFT_606772</name>
</gene>
<dbReference type="VEuPathDB" id="FungiDB:ASPBRDRAFT_606772"/>
<feature type="region of interest" description="Disordered" evidence="1">
    <location>
        <begin position="37"/>
        <end position="96"/>
    </location>
</feature>
<feature type="compositionally biased region" description="Polar residues" evidence="1">
    <location>
        <begin position="76"/>
        <end position="85"/>
    </location>
</feature>
<evidence type="ECO:0000313" key="3">
    <source>
        <dbReference type="Proteomes" id="UP000184499"/>
    </source>
</evidence>
<dbReference type="Proteomes" id="UP000184499">
    <property type="component" value="Unassembled WGS sequence"/>
</dbReference>
<name>A0A1L9UHV5_ASPBC</name>
<reference evidence="3" key="1">
    <citation type="journal article" date="2017" name="Genome Biol.">
        <title>Comparative genomics reveals high biological diversity and specific adaptations in the industrially and medically important fungal genus Aspergillus.</title>
        <authorList>
            <person name="de Vries R.P."/>
            <person name="Riley R."/>
            <person name="Wiebenga A."/>
            <person name="Aguilar-Osorio G."/>
            <person name="Amillis S."/>
            <person name="Uchima C.A."/>
            <person name="Anderluh G."/>
            <person name="Asadollahi M."/>
            <person name="Askin M."/>
            <person name="Barry K."/>
            <person name="Battaglia E."/>
            <person name="Bayram O."/>
            <person name="Benocci T."/>
            <person name="Braus-Stromeyer S.A."/>
            <person name="Caldana C."/>
            <person name="Canovas D."/>
            <person name="Cerqueira G.C."/>
            <person name="Chen F."/>
            <person name="Chen W."/>
            <person name="Choi C."/>
            <person name="Clum A."/>
            <person name="Dos Santos R.A."/>
            <person name="Damasio A.R."/>
            <person name="Diallinas G."/>
            <person name="Emri T."/>
            <person name="Fekete E."/>
            <person name="Flipphi M."/>
            <person name="Freyberg S."/>
            <person name="Gallo A."/>
            <person name="Gournas C."/>
            <person name="Habgood R."/>
            <person name="Hainaut M."/>
            <person name="Harispe M.L."/>
            <person name="Henrissat B."/>
            <person name="Hilden K.S."/>
            <person name="Hope R."/>
            <person name="Hossain A."/>
            <person name="Karabika E."/>
            <person name="Karaffa L."/>
            <person name="Karanyi Z."/>
            <person name="Krasevec N."/>
            <person name="Kuo A."/>
            <person name="Kusch H."/>
            <person name="LaButti K."/>
            <person name="Lagendijk E.L."/>
            <person name="Lapidus A."/>
            <person name="Levasseur A."/>
            <person name="Lindquist E."/>
            <person name="Lipzen A."/>
            <person name="Logrieco A.F."/>
            <person name="MacCabe A."/>
            <person name="Maekelae M.R."/>
            <person name="Malavazi I."/>
            <person name="Melin P."/>
            <person name="Meyer V."/>
            <person name="Mielnichuk N."/>
            <person name="Miskei M."/>
            <person name="Molnar A.P."/>
            <person name="Mule G."/>
            <person name="Ngan C.Y."/>
            <person name="Orejas M."/>
            <person name="Orosz E."/>
            <person name="Ouedraogo J.P."/>
            <person name="Overkamp K.M."/>
            <person name="Park H.-S."/>
            <person name="Perrone G."/>
            <person name="Piumi F."/>
            <person name="Punt P.J."/>
            <person name="Ram A.F."/>
            <person name="Ramon A."/>
            <person name="Rauscher S."/>
            <person name="Record E."/>
            <person name="Riano-Pachon D.M."/>
            <person name="Robert V."/>
            <person name="Roehrig J."/>
            <person name="Ruller R."/>
            <person name="Salamov A."/>
            <person name="Salih N.S."/>
            <person name="Samson R.A."/>
            <person name="Sandor E."/>
            <person name="Sanguinetti M."/>
            <person name="Schuetze T."/>
            <person name="Sepcic K."/>
            <person name="Shelest E."/>
            <person name="Sherlock G."/>
            <person name="Sophianopoulou V."/>
            <person name="Squina F.M."/>
            <person name="Sun H."/>
            <person name="Susca A."/>
            <person name="Todd R.B."/>
            <person name="Tsang A."/>
            <person name="Unkles S.E."/>
            <person name="van de Wiele N."/>
            <person name="van Rossen-Uffink D."/>
            <person name="Oliveira J.V."/>
            <person name="Vesth T.C."/>
            <person name="Visser J."/>
            <person name="Yu J.-H."/>
            <person name="Zhou M."/>
            <person name="Andersen M.R."/>
            <person name="Archer D.B."/>
            <person name="Baker S.E."/>
            <person name="Benoit I."/>
            <person name="Brakhage A.A."/>
            <person name="Braus G.H."/>
            <person name="Fischer R."/>
            <person name="Frisvad J.C."/>
            <person name="Goldman G.H."/>
            <person name="Houbraken J."/>
            <person name="Oakley B."/>
            <person name="Pocsi I."/>
            <person name="Scazzocchio C."/>
            <person name="Seiboth B."/>
            <person name="vanKuyk P.A."/>
            <person name="Wortman J."/>
            <person name="Dyer P.S."/>
            <person name="Grigoriev I.V."/>
        </authorList>
    </citation>
    <scope>NUCLEOTIDE SEQUENCE [LARGE SCALE GENOMIC DNA]</scope>
    <source>
        <strain evidence="3">CBS 101740 / IMI 381727 / IBT 21946</strain>
    </source>
</reference>
<dbReference type="RefSeq" id="XP_067478501.1">
    <property type="nucleotide sequence ID" value="XM_067628258.1"/>
</dbReference>
<organism evidence="2 3">
    <name type="scientific">Aspergillus brasiliensis (strain CBS 101740 / IMI 381727 / IBT 21946)</name>
    <dbReference type="NCBI Taxonomy" id="767769"/>
    <lineage>
        <taxon>Eukaryota</taxon>
        <taxon>Fungi</taxon>
        <taxon>Dikarya</taxon>
        <taxon>Ascomycota</taxon>
        <taxon>Pezizomycotina</taxon>
        <taxon>Eurotiomycetes</taxon>
        <taxon>Eurotiomycetidae</taxon>
        <taxon>Eurotiales</taxon>
        <taxon>Aspergillaceae</taxon>
        <taxon>Aspergillus</taxon>
        <taxon>Aspergillus subgen. Circumdati</taxon>
    </lineage>
</organism>
<keyword evidence="3" id="KW-1185">Reference proteome</keyword>
<accession>A0A1L9UHV5</accession>
<dbReference type="GeneID" id="93580746"/>
<protein>
    <submittedName>
        <fullName evidence="2">Uncharacterized protein</fullName>
    </submittedName>
</protein>